<dbReference type="GO" id="GO:0000917">
    <property type="term" value="P:division septum assembly"/>
    <property type="evidence" value="ECO:0007669"/>
    <property type="project" value="UniProtKB-KW"/>
</dbReference>
<comment type="caution">
    <text evidence="13">The sequence shown here is derived from an EMBL/GenBank/DDBJ whole genome shotgun (WGS) entry which is preliminary data.</text>
</comment>
<dbReference type="PANTHER" id="PTHR34981:SF1">
    <property type="entry name" value="CELL DIVISION PROTEIN ZAPA"/>
    <property type="match status" value="1"/>
</dbReference>
<dbReference type="Proteomes" id="UP000619743">
    <property type="component" value="Unassembled WGS sequence"/>
</dbReference>
<dbReference type="Pfam" id="PF05164">
    <property type="entry name" value="ZapA"/>
    <property type="match status" value="1"/>
</dbReference>
<evidence type="ECO:0000256" key="10">
    <source>
        <dbReference type="ARBA" id="ARBA00026068"/>
    </source>
</evidence>
<evidence type="ECO:0000256" key="9">
    <source>
        <dbReference type="ARBA" id="ARBA00024910"/>
    </source>
</evidence>
<dbReference type="OrthoDB" id="5772359at2"/>
<dbReference type="AlphaFoldDB" id="A0A8J2U3M0"/>
<accession>A0A8J2U3M0</accession>
<dbReference type="GO" id="GO:0005829">
    <property type="term" value="C:cytosol"/>
    <property type="evidence" value="ECO:0007669"/>
    <property type="project" value="TreeGrafter"/>
</dbReference>
<dbReference type="RefSeq" id="WP_087505046.1">
    <property type="nucleotide sequence ID" value="NZ_BMDX01000004.1"/>
</dbReference>
<evidence type="ECO:0000256" key="4">
    <source>
        <dbReference type="ARBA" id="ARBA00022490"/>
    </source>
</evidence>
<keyword evidence="14" id="KW-1185">Reference proteome</keyword>
<reference evidence="14" key="1">
    <citation type="journal article" date="2019" name="Int. J. Syst. Evol. Microbiol.">
        <title>The Global Catalogue of Microorganisms (GCM) 10K type strain sequencing project: providing services to taxonomists for standard genome sequencing and annotation.</title>
        <authorList>
            <consortium name="The Broad Institute Genomics Platform"/>
            <consortium name="The Broad Institute Genome Sequencing Center for Infectious Disease"/>
            <person name="Wu L."/>
            <person name="Ma J."/>
        </authorList>
    </citation>
    <scope>NUCLEOTIDE SEQUENCE [LARGE SCALE GENOMIC DNA]</scope>
    <source>
        <strain evidence="14">CGMCC 1.10130</strain>
    </source>
</reference>
<keyword evidence="7" id="KW-0717">Septation</keyword>
<comment type="similarity">
    <text evidence="2">Belongs to the ZapA family. Type 1 subfamily.</text>
</comment>
<comment type="subcellular location">
    <subcellularLocation>
        <location evidence="1">Cytoplasm</location>
    </subcellularLocation>
</comment>
<evidence type="ECO:0000256" key="12">
    <source>
        <dbReference type="SAM" id="Coils"/>
    </source>
</evidence>
<evidence type="ECO:0000313" key="13">
    <source>
        <dbReference type="EMBL" id="GGA71910.1"/>
    </source>
</evidence>
<dbReference type="Gene3D" id="3.30.160.880">
    <property type="entry name" value="Cell division protein ZapA protomer, N-terminal domain"/>
    <property type="match status" value="1"/>
</dbReference>
<dbReference type="GO" id="GO:0030428">
    <property type="term" value="C:cell septum"/>
    <property type="evidence" value="ECO:0007669"/>
    <property type="project" value="TreeGrafter"/>
</dbReference>
<feature type="coiled-coil region" evidence="12">
    <location>
        <begin position="24"/>
        <end position="51"/>
    </location>
</feature>
<comment type="function">
    <text evidence="9">Activator of cell division through the inhibition of FtsZ GTPase activity, therefore promoting FtsZ assembly into bundles of protofilaments necessary for the formation of the division Z ring. It is recruited early at mid-cell but it is not essential for cell division.</text>
</comment>
<sequence length="110" mass="12498">MSDQEIQVKLLGRTYTLRCPVDELDDLKLAADLLEQKVAQLQGNRASQSTEQVALMAALNLCHELLIEQRRSEQYAKSMDSRMRMLQATVERALNEGNKRVDKAPQDPNN</sequence>
<keyword evidence="5 13" id="KW-0132">Cell division</keyword>
<evidence type="ECO:0000256" key="3">
    <source>
        <dbReference type="ARBA" id="ARBA00015195"/>
    </source>
</evidence>
<evidence type="ECO:0000256" key="8">
    <source>
        <dbReference type="ARBA" id="ARBA00023306"/>
    </source>
</evidence>
<evidence type="ECO:0000256" key="1">
    <source>
        <dbReference type="ARBA" id="ARBA00004496"/>
    </source>
</evidence>
<dbReference type="GO" id="GO:0000921">
    <property type="term" value="P:septin ring assembly"/>
    <property type="evidence" value="ECO:0007669"/>
    <property type="project" value="TreeGrafter"/>
</dbReference>
<dbReference type="GO" id="GO:0043093">
    <property type="term" value="P:FtsZ-dependent cytokinesis"/>
    <property type="evidence" value="ECO:0007669"/>
    <property type="project" value="TreeGrafter"/>
</dbReference>
<dbReference type="PANTHER" id="PTHR34981">
    <property type="entry name" value="CELL DIVISION PROTEIN ZAPA"/>
    <property type="match status" value="1"/>
</dbReference>
<protein>
    <recommendedName>
        <fullName evidence="3">Cell division protein ZapA</fullName>
    </recommendedName>
    <alternativeName>
        <fullName evidence="11">Z ring-associated protein ZapA</fullName>
    </alternativeName>
</protein>
<dbReference type="GO" id="GO:0032153">
    <property type="term" value="C:cell division site"/>
    <property type="evidence" value="ECO:0007669"/>
    <property type="project" value="TreeGrafter"/>
</dbReference>
<evidence type="ECO:0000256" key="11">
    <source>
        <dbReference type="ARBA" id="ARBA00033158"/>
    </source>
</evidence>
<keyword evidence="4" id="KW-0963">Cytoplasm</keyword>
<dbReference type="InterPro" id="IPR042233">
    <property type="entry name" value="Cell_div_ZapA_N"/>
</dbReference>
<dbReference type="InterPro" id="IPR036192">
    <property type="entry name" value="Cell_div_ZapA-like_sf"/>
</dbReference>
<comment type="subunit">
    <text evidence="10">Homodimer. Interacts with FtsZ.</text>
</comment>
<evidence type="ECO:0000256" key="2">
    <source>
        <dbReference type="ARBA" id="ARBA00010074"/>
    </source>
</evidence>
<evidence type="ECO:0000256" key="7">
    <source>
        <dbReference type="ARBA" id="ARBA00023210"/>
    </source>
</evidence>
<dbReference type="EMBL" id="BMDX01000004">
    <property type="protein sequence ID" value="GGA71910.1"/>
    <property type="molecule type" value="Genomic_DNA"/>
</dbReference>
<evidence type="ECO:0000313" key="14">
    <source>
        <dbReference type="Proteomes" id="UP000619743"/>
    </source>
</evidence>
<organism evidence="13 14">
    <name type="scientific">Neiella marina</name>
    <dbReference type="NCBI Taxonomy" id="508461"/>
    <lineage>
        <taxon>Bacteria</taxon>
        <taxon>Pseudomonadati</taxon>
        <taxon>Pseudomonadota</taxon>
        <taxon>Gammaproteobacteria</taxon>
        <taxon>Alteromonadales</taxon>
        <taxon>Echinimonadaceae</taxon>
        <taxon>Neiella</taxon>
    </lineage>
</organism>
<keyword evidence="6 12" id="KW-0175">Coiled coil</keyword>
<name>A0A8J2U3M0_9GAMM</name>
<keyword evidence="8" id="KW-0131">Cell cycle</keyword>
<dbReference type="InterPro" id="IPR007838">
    <property type="entry name" value="Cell_div_ZapA-like"/>
</dbReference>
<dbReference type="Gene3D" id="1.20.5.50">
    <property type="match status" value="1"/>
</dbReference>
<evidence type="ECO:0000256" key="6">
    <source>
        <dbReference type="ARBA" id="ARBA00023054"/>
    </source>
</evidence>
<evidence type="ECO:0000256" key="5">
    <source>
        <dbReference type="ARBA" id="ARBA00022618"/>
    </source>
</evidence>
<gene>
    <name evidence="13" type="primary">zapA</name>
    <name evidence="13" type="ORF">GCM10011369_12120</name>
</gene>
<dbReference type="SUPFAM" id="SSF102829">
    <property type="entry name" value="Cell division protein ZapA-like"/>
    <property type="match status" value="1"/>
</dbReference>
<proteinExistence type="inferred from homology"/>